<reference evidence="1" key="1">
    <citation type="submission" date="2020-05" db="EMBL/GenBank/DDBJ databases">
        <authorList>
            <person name="Chiriac C."/>
            <person name="Salcher M."/>
            <person name="Ghai R."/>
            <person name="Kavagutti S V."/>
        </authorList>
    </citation>
    <scope>NUCLEOTIDE SEQUENCE</scope>
</reference>
<organism evidence="1">
    <name type="scientific">freshwater metagenome</name>
    <dbReference type="NCBI Taxonomy" id="449393"/>
    <lineage>
        <taxon>unclassified sequences</taxon>
        <taxon>metagenomes</taxon>
        <taxon>ecological metagenomes</taxon>
    </lineage>
</organism>
<accession>A0A6J7S0G1</accession>
<evidence type="ECO:0000313" key="1">
    <source>
        <dbReference type="EMBL" id="CAB5034655.1"/>
    </source>
</evidence>
<name>A0A6J7S0G1_9ZZZZ</name>
<gene>
    <name evidence="1" type="ORF">UFOPK4175_00701</name>
</gene>
<dbReference type="AlphaFoldDB" id="A0A6J7S0G1"/>
<protein>
    <submittedName>
        <fullName evidence="1">Unannotated protein</fullName>
    </submittedName>
</protein>
<dbReference type="AntiFam" id="ANF00119">
    <property type="entry name" value="Shadow ORF (opposite ftsZ)"/>
</dbReference>
<proteinExistence type="predicted"/>
<sequence length="168" mass="18277">MLDAVVIFHRSGAAELRVGACAEPASQRFTDVDGDVGLGLLDRLNVGVDGDEFDASDAGFDHAVDGVYACSAYADYAQYRATLLGLRRTVTDRLWSRGHQRRLDDRGVKNVVRNLGAEGAAQTLLRRRGDARLRLAAGLCLSFVRAGGLRRLGWLAFRLALLGPTEEF</sequence>
<dbReference type="EMBL" id="CAFBPX010000111">
    <property type="protein sequence ID" value="CAB5034655.1"/>
    <property type="molecule type" value="Genomic_DNA"/>
</dbReference>